<accession>A0A176WCH1</accession>
<comment type="caution">
    <text evidence="5">The sequence shown here is derived from an EMBL/GenBank/DDBJ whole genome shotgun (WGS) entry which is preliminary data.</text>
</comment>
<dbReference type="GO" id="GO:0003779">
    <property type="term" value="F:actin binding"/>
    <property type="evidence" value="ECO:0007669"/>
    <property type="project" value="UniProtKB-KW"/>
</dbReference>
<dbReference type="GO" id="GO:0043015">
    <property type="term" value="F:gamma-tubulin binding"/>
    <property type="evidence" value="ECO:0007669"/>
    <property type="project" value="TreeGrafter"/>
</dbReference>
<dbReference type="GO" id="GO:0055037">
    <property type="term" value="C:recycling endosome"/>
    <property type="evidence" value="ECO:0007669"/>
    <property type="project" value="TreeGrafter"/>
</dbReference>
<dbReference type="GO" id="GO:0032456">
    <property type="term" value="P:endocytic recycling"/>
    <property type="evidence" value="ECO:0007669"/>
    <property type="project" value="TreeGrafter"/>
</dbReference>
<feature type="compositionally biased region" description="Basic and acidic residues" evidence="3">
    <location>
        <begin position="561"/>
        <end position="574"/>
    </location>
</feature>
<name>A0A176WCH1_MARPO</name>
<feature type="region of interest" description="Disordered" evidence="3">
    <location>
        <begin position="306"/>
        <end position="441"/>
    </location>
</feature>
<dbReference type="InterPro" id="IPR028290">
    <property type="entry name" value="WASH1"/>
</dbReference>
<evidence type="ECO:0000256" key="1">
    <source>
        <dbReference type="ARBA" id="ARBA00005602"/>
    </source>
</evidence>
<feature type="compositionally biased region" description="Polar residues" evidence="3">
    <location>
        <begin position="587"/>
        <end position="596"/>
    </location>
</feature>
<dbReference type="GO" id="GO:0043014">
    <property type="term" value="F:alpha-tubulin binding"/>
    <property type="evidence" value="ECO:0007669"/>
    <property type="project" value="InterPro"/>
</dbReference>
<gene>
    <name evidence="5" type="ORF">AXG93_1474s1280</name>
</gene>
<dbReference type="GO" id="GO:0071203">
    <property type="term" value="C:WASH complex"/>
    <property type="evidence" value="ECO:0007669"/>
    <property type="project" value="InterPro"/>
</dbReference>
<dbReference type="PANTHER" id="PTHR23331">
    <property type="entry name" value="CXYORF1"/>
    <property type="match status" value="1"/>
</dbReference>
<dbReference type="GO" id="GO:0005829">
    <property type="term" value="C:cytosol"/>
    <property type="evidence" value="ECO:0007669"/>
    <property type="project" value="GOC"/>
</dbReference>
<organism evidence="5 6">
    <name type="scientific">Marchantia polymorpha subsp. ruderalis</name>
    <dbReference type="NCBI Taxonomy" id="1480154"/>
    <lineage>
        <taxon>Eukaryota</taxon>
        <taxon>Viridiplantae</taxon>
        <taxon>Streptophyta</taxon>
        <taxon>Embryophyta</taxon>
        <taxon>Marchantiophyta</taxon>
        <taxon>Marchantiopsida</taxon>
        <taxon>Marchantiidae</taxon>
        <taxon>Marchantiales</taxon>
        <taxon>Marchantiaceae</taxon>
        <taxon>Marchantia</taxon>
    </lineage>
</organism>
<dbReference type="AlphaFoldDB" id="A0A176WCH1"/>
<evidence type="ECO:0000259" key="4">
    <source>
        <dbReference type="Pfam" id="PF11945"/>
    </source>
</evidence>
<dbReference type="GO" id="GO:0042147">
    <property type="term" value="P:retrograde transport, endosome to Golgi"/>
    <property type="evidence" value="ECO:0007669"/>
    <property type="project" value="TreeGrafter"/>
</dbReference>
<dbReference type="Pfam" id="PF11945">
    <property type="entry name" value="WASH_WAHD"/>
    <property type="match status" value="1"/>
</dbReference>
<feature type="domain" description="WASH1 WAHD" evidence="4">
    <location>
        <begin position="59"/>
        <end position="318"/>
    </location>
</feature>
<dbReference type="GO" id="GO:0034314">
    <property type="term" value="P:Arp2/3 complex-mediated actin nucleation"/>
    <property type="evidence" value="ECO:0007669"/>
    <property type="project" value="InterPro"/>
</dbReference>
<evidence type="ECO:0000313" key="5">
    <source>
        <dbReference type="EMBL" id="OAE30082.1"/>
    </source>
</evidence>
<feature type="compositionally biased region" description="Pro residues" evidence="3">
    <location>
        <begin position="403"/>
        <end position="416"/>
    </location>
</feature>
<proteinExistence type="inferred from homology"/>
<feature type="region of interest" description="Disordered" evidence="3">
    <location>
        <begin position="491"/>
        <end position="612"/>
    </location>
</feature>
<evidence type="ECO:0000256" key="3">
    <source>
        <dbReference type="SAM" id="MobiDB-lite"/>
    </source>
</evidence>
<dbReference type="GO" id="GO:0006887">
    <property type="term" value="P:exocytosis"/>
    <property type="evidence" value="ECO:0007669"/>
    <property type="project" value="TreeGrafter"/>
</dbReference>
<feature type="compositionally biased region" description="Basic and acidic residues" evidence="3">
    <location>
        <begin position="384"/>
        <end position="393"/>
    </location>
</feature>
<dbReference type="PANTHER" id="PTHR23331:SF1">
    <property type="entry name" value="WASH COMPLEX SUBUNIT 1"/>
    <property type="match status" value="1"/>
</dbReference>
<protein>
    <recommendedName>
        <fullName evidence="4">WASH1 WAHD domain-containing protein</fullName>
    </recommendedName>
</protein>
<dbReference type="EMBL" id="LVLJ01001368">
    <property type="protein sequence ID" value="OAE30082.1"/>
    <property type="molecule type" value="Genomic_DNA"/>
</dbReference>
<evidence type="ECO:0000313" key="6">
    <source>
        <dbReference type="Proteomes" id="UP000077202"/>
    </source>
</evidence>
<dbReference type="Proteomes" id="UP000077202">
    <property type="component" value="Unassembled WGS sequence"/>
</dbReference>
<comment type="similarity">
    <text evidence="1">Belongs to the WASH1 family.</text>
</comment>
<keyword evidence="2" id="KW-0009">Actin-binding</keyword>
<feature type="compositionally biased region" description="Low complexity" evidence="3">
    <location>
        <begin position="306"/>
        <end position="327"/>
    </location>
</feature>
<feature type="compositionally biased region" description="Acidic residues" evidence="3">
    <location>
        <begin position="601"/>
        <end position="612"/>
    </location>
</feature>
<dbReference type="GO" id="GO:0005769">
    <property type="term" value="C:early endosome"/>
    <property type="evidence" value="ECO:0007669"/>
    <property type="project" value="InterPro"/>
</dbReference>
<keyword evidence="6" id="KW-1185">Reference proteome</keyword>
<sequence length="612" mass="66848">MCPDRCQLPRRIVGSFCGLWTGSRTRQPALGARRDERRGAGAFESNKQPYDMYGALGESLLQLEDVADKIFTSITDRIRSQNQQLRGLSSRIQAAQARVDAISGTKRATCVYSSAKFPEIDPSSTDYIPLSQKRRDEYRIPSTVTISLNTGQWQNGEEGTLELFQFFSETSHEHWLKDHKRKEGIGKVPSRVKSVADVILFNSTELPYHKYRIVDTLAGADQPVDEEEVVEVKHVDLPAPPQSVLGGDETPRQGAEEYGFKPVLRQVPTFSLPSVLPDLPMIADLSWSGATGDYDQLPSIAPSAVYSAPYSPSARSSSSRFDSGSVSTRFDPTYAAWRPDSASGDGLMQDASSRGLPRIRVSESPPPERRSRKKTSDSQPSSARSRDGTKAASERGQTFMAPTPIPPPPPPPPPLPQFMRNLPALPAGGSHLISNAKDSEKSNLFVRAESSRAIPGNQVASNPYSAPALPVPDSRRAALLASIRDSGLNILRKTPRTDGSLPSLDTPGRELSGGIDDREPSNKSTSSGPKQPLNVLAEMAKSLTLRRLSMRGASHDQMSMRSEHRPAAVDEDHASGSGDNSVKIKTPSVNAYMASQRQEELSDDEEDDDWEE</sequence>
<reference evidence="5" key="1">
    <citation type="submission" date="2016-03" db="EMBL/GenBank/DDBJ databases">
        <title>Mechanisms controlling the formation of the plant cell surface in tip-growing cells are functionally conserved among land plants.</title>
        <authorList>
            <person name="Honkanen S."/>
            <person name="Jones V.A."/>
            <person name="Morieri G."/>
            <person name="Champion C."/>
            <person name="Hetherington A.J."/>
            <person name="Kelly S."/>
            <person name="Saint-Marcoux D."/>
            <person name="Proust H."/>
            <person name="Prescott H."/>
            <person name="Dolan L."/>
        </authorList>
    </citation>
    <scope>NUCLEOTIDE SEQUENCE [LARGE SCALE GENOMIC DNA]</scope>
    <source>
        <tissue evidence="5">Whole gametophyte</tissue>
    </source>
</reference>
<evidence type="ECO:0000256" key="2">
    <source>
        <dbReference type="ARBA" id="ARBA00023203"/>
    </source>
</evidence>
<dbReference type="InterPro" id="IPR021854">
    <property type="entry name" value="WASH1_WAHD"/>
</dbReference>